<dbReference type="InterPro" id="IPR027417">
    <property type="entry name" value="P-loop_NTPase"/>
</dbReference>
<dbReference type="Pfam" id="PF16124">
    <property type="entry name" value="RecQ_Zn_bind"/>
    <property type="match status" value="1"/>
</dbReference>
<evidence type="ECO:0000313" key="16">
    <source>
        <dbReference type="EMBL" id="MDQ0335443.1"/>
    </source>
</evidence>
<dbReference type="PROSITE" id="PS51194">
    <property type="entry name" value="HELICASE_CTER"/>
    <property type="match status" value="1"/>
</dbReference>
<organism evidence="15 17">
    <name type="scientific">Formosa algae</name>
    <dbReference type="NCBI Taxonomy" id="225843"/>
    <lineage>
        <taxon>Bacteria</taxon>
        <taxon>Pseudomonadati</taxon>
        <taxon>Bacteroidota</taxon>
        <taxon>Flavobacteriia</taxon>
        <taxon>Flavobacteriales</taxon>
        <taxon>Flavobacteriaceae</taxon>
        <taxon>Formosa</taxon>
    </lineage>
</organism>
<keyword evidence="4 15" id="KW-0378">Hydrolase</keyword>
<evidence type="ECO:0000256" key="7">
    <source>
        <dbReference type="ARBA" id="ARBA00023125"/>
    </source>
</evidence>
<protein>
    <recommendedName>
        <fullName evidence="11">ATP-dependent DNA helicase RecQ</fullName>
        <ecNumber evidence="10">5.6.2.4</ecNumber>
    </recommendedName>
    <alternativeName>
        <fullName evidence="12">DNA 3'-5' helicase RecQ</fullName>
    </alternativeName>
</protein>
<evidence type="ECO:0000256" key="5">
    <source>
        <dbReference type="ARBA" id="ARBA00022806"/>
    </source>
</evidence>
<dbReference type="GO" id="GO:0005737">
    <property type="term" value="C:cytoplasm"/>
    <property type="evidence" value="ECO:0007669"/>
    <property type="project" value="TreeGrafter"/>
</dbReference>
<feature type="domain" description="Helicase ATP-binding" evidence="13">
    <location>
        <begin position="25"/>
        <end position="193"/>
    </location>
</feature>
<dbReference type="InterPro" id="IPR014001">
    <property type="entry name" value="Helicase_ATP-bd"/>
</dbReference>
<dbReference type="InterPro" id="IPR036388">
    <property type="entry name" value="WH-like_DNA-bd_sf"/>
</dbReference>
<dbReference type="GO" id="GO:0043590">
    <property type="term" value="C:bacterial nucleoid"/>
    <property type="evidence" value="ECO:0007669"/>
    <property type="project" value="TreeGrafter"/>
</dbReference>
<evidence type="ECO:0000256" key="6">
    <source>
        <dbReference type="ARBA" id="ARBA00022840"/>
    </source>
</evidence>
<dbReference type="CDD" id="cd17920">
    <property type="entry name" value="DEXHc_RecQ"/>
    <property type="match status" value="1"/>
</dbReference>
<dbReference type="RefSeq" id="WP_057783696.1">
    <property type="nucleotide sequence ID" value="NZ_JAGGJQ010000004.1"/>
</dbReference>
<dbReference type="GO" id="GO:0005524">
    <property type="term" value="F:ATP binding"/>
    <property type="evidence" value="ECO:0007669"/>
    <property type="project" value="UniProtKB-KW"/>
</dbReference>
<dbReference type="PANTHER" id="PTHR13710:SF105">
    <property type="entry name" value="ATP-DEPENDENT DNA HELICASE Q1"/>
    <property type="match status" value="1"/>
</dbReference>
<dbReference type="Proteomes" id="UP001231587">
    <property type="component" value="Unassembled WGS sequence"/>
</dbReference>
<dbReference type="EMBL" id="JAGGJQ010000004">
    <property type="protein sequence ID" value="MBP1839844.1"/>
    <property type="molecule type" value="Genomic_DNA"/>
</dbReference>
<dbReference type="GO" id="GO:0030894">
    <property type="term" value="C:replisome"/>
    <property type="evidence" value="ECO:0007669"/>
    <property type="project" value="TreeGrafter"/>
</dbReference>
<proteinExistence type="inferred from homology"/>
<keyword evidence="7" id="KW-0238">DNA-binding</keyword>
<dbReference type="PANTHER" id="PTHR13710">
    <property type="entry name" value="DNA HELICASE RECQ FAMILY MEMBER"/>
    <property type="match status" value="1"/>
</dbReference>
<sequence length="637" mass="72275">MQHPVKILERYWNFTEFRPFQEEAIQAAIDGEDVFVLMPTGGGKSMCFQIPALAKDGICIVISPLVALMKNQVQVLQDKGIKAMALTSGLSYSQLDTMLDNCIYGKYKFLYISPERLQQELVQERIRQMNVNLIAIDEAHCISQWGNDFRPAYKNITTLRELHPTVNCMALTASATPLVVEDIVSELDFIQPKVFKQSFFRPNLAYMVFHEDDKYYRIETILKKYTASSIIYVRSRKLTLEIANFLESKGIKASSFHGGLSNHEKDERLNDWLANKIQVMVATNAFGMGIDKPDVKTVIHLNLPDSLESYFQEAGRAGRNGDKAFAVILKNKSDDLLVKNQFLDVLPNISFIKQVYRKLSNYCQISYGEGALTTHDFNFNQFCKAYKFNGILAFNALQILDRTSIITLSKQFQNKTLVQFVVSNKSLFHYLDTHNELQLIVKSLLRTYGGIFEHATKINTTLVSDKASIQEHVLLRALETLAKDEIITLQQTKTDAQVTFLEPREDDKTINRIASIIEQQNNLKQKQVQSVLDYVNNDSVCKTVQLLNYFGEKEAKPCGVCSVCIGAVKPSKSPKTVDFTSIRKQIITHLEHGHLSSRDLANAVHCTEADVLSVLKLLLEHQIVAVTKTNTYKLYHT</sequence>
<evidence type="ECO:0000256" key="12">
    <source>
        <dbReference type="ARBA" id="ARBA00044550"/>
    </source>
</evidence>
<dbReference type="Pfam" id="PF00271">
    <property type="entry name" value="Helicase_C"/>
    <property type="match status" value="1"/>
</dbReference>
<evidence type="ECO:0000256" key="2">
    <source>
        <dbReference type="ARBA" id="ARBA00022723"/>
    </source>
</evidence>
<keyword evidence="8" id="KW-0413">Isomerase</keyword>
<keyword evidence="5 15" id="KW-0347">Helicase</keyword>
<dbReference type="Gene3D" id="3.40.50.300">
    <property type="entry name" value="P-loop containing nucleotide triphosphate hydrolases"/>
    <property type="match status" value="2"/>
</dbReference>
<keyword evidence="2" id="KW-0479">Metal-binding</keyword>
<feature type="domain" description="Helicase C-terminal" evidence="14">
    <location>
        <begin position="217"/>
        <end position="373"/>
    </location>
</feature>
<dbReference type="InterPro" id="IPR032284">
    <property type="entry name" value="RecQ_Zn-bd"/>
</dbReference>
<dbReference type="FunFam" id="3.40.50.300:FF:001389">
    <property type="entry name" value="ATP-dependent DNA helicase RecQ"/>
    <property type="match status" value="1"/>
</dbReference>
<evidence type="ECO:0000256" key="4">
    <source>
        <dbReference type="ARBA" id="ARBA00022801"/>
    </source>
</evidence>
<dbReference type="Gene3D" id="1.10.10.10">
    <property type="entry name" value="Winged helix-like DNA-binding domain superfamily/Winged helix DNA-binding domain"/>
    <property type="match status" value="1"/>
</dbReference>
<evidence type="ECO:0000259" key="14">
    <source>
        <dbReference type="PROSITE" id="PS51194"/>
    </source>
</evidence>
<accession>A0A9X0YJN5</accession>
<evidence type="ECO:0000256" key="10">
    <source>
        <dbReference type="ARBA" id="ARBA00034808"/>
    </source>
</evidence>
<keyword evidence="6" id="KW-0067">ATP-binding</keyword>
<dbReference type="SUPFAM" id="SSF52540">
    <property type="entry name" value="P-loop containing nucleoside triphosphate hydrolases"/>
    <property type="match status" value="1"/>
</dbReference>
<dbReference type="InterPro" id="IPR001650">
    <property type="entry name" value="Helicase_C-like"/>
</dbReference>
<gene>
    <name evidence="15" type="ORF">J2Z56_001768</name>
    <name evidence="16" type="ORF">J2Z57_001891</name>
</gene>
<dbReference type="SMART" id="SM00490">
    <property type="entry name" value="HELICc"/>
    <property type="match status" value="1"/>
</dbReference>
<reference evidence="15" key="1">
    <citation type="submission" date="2021-03" db="EMBL/GenBank/DDBJ databases">
        <title>Genomic Encyclopedia of Type Strains, Phase IV (KMG-IV): sequencing the most valuable type-strain genomes for metagenomic binning, comparative biology and taxonomic classification.</title>
        <authorList>
            <person name="Goeker M."/>
        </authorList>
    </citation>
    <scope>NUCLEOTIDE SEQUENCE</scope>
    <source>
        <strain evidence="15">DSM 15523</strain>
        <strain evidence="16 18">DSM 16476</strain>
    </source>
</reference>
<keyword evidence="18" id="KW-1185">Reference proteome</keyword>
<name>A0A9X0YJN5_9FLAO</name>
<dbReference type="GO" id="GO:0043138">
    <property type="term" value="F:3'-5' DNA helicase activity"/>
    <property type="evidence" value="ECO:0007669"/>
    <property type="project" value="UniProtKB-EC"/>
</dbReference>
<evidence type="ECO:0000256" key="8">
    <source>
        <dbReference type="ARBA" id="ARBA00023235"/>
    </source>
</evidence>
<comment type="similarity">
    <text evidence="1">Belongs to the helicase family. RecQ subfamily.</text>
</comment>
<dbReference type="OrthoDB" id="9763310at2"/>
<evidence type="ECO:0000256" key="11">
    <source>
        <dbReference type="ARBA" id="ARBA00044535"/>
    </source>
</evidence>
<dbReference type="EMBL" id="JAUSUU010000005">
    <property type="protein sequence ID" value="MDQ0335443.1"/>
    <property type="molecule type" value="Genomic_DNA"/>
</dbReference>
<comment type="caution">
    <text evidence="15">The sequence shown here is derived from an EMBL/GenBank/DDBJ whole genome shotgun (WGS) entry which is preliminary data.</text>
</comment>
<dbReference type="AlphaFoldDB" id="A0A9X0YJN5"/>
<dbReference type="InterPro" id="IPR004589">
    <property type="entry name" value="DNA_helicase_ATP-dep_RecQ"/>
</dbReference>
<dbReference type="GO" id="GO:0003677">
    <property type="term" value="F:DNA binding"/>
    <property type="evidence" value="ECO:0007669"/>
    <property type="project" value="UniProtKB-KW"/>
</dbReference>
<dbReference type="GO" id="GO:0016787">
    <property type="term" value="F:hydrolase activity"/>
    <property type="evidence" value="ECO:0007669"/>
    <property type="project" value="UniProtKB-KW"/>
</dbReference>
<evidence type="ECO:0000313" key="15">
    <source>
        <dbReference type="EMBL" id="MBP1839844.1"/>
    </source>
</evidence>
<evidence type="ECO:0000256" key="3">
    <source>
        <dbReference type="ARBA" id="ARBA00022741"/>
    </source>
</evidence>
<dbReference type="Proteomes" id="UP001138672">
    <property type="component" value="Unassembled WGS sequence"/>
</dbReference>
<evidence type="ECO:0000313" key="18">
    <source>
        <dbReference type="Proteomes" id="UP001231587"/>
    </source>
</evidence>
<dbReference type="PROSITE" id="PS51192">
    <property type="entry name" value="HELICASE_ATP_BIND_1"/>
    <property type="match status" value="1"/>
</dbReference>
<dbReference type="GO" id="GO:0009378">
    <property type="term" value="F:four-way junction helicase activity"/>
    <property type="evidence" value="ECO:0007669"/>
    <property type="project" value="TreeGrafter"/>
</dbReference>
<evidence type="ECO:0000259" key="13">
    <source>
        <dbReference type="PROSITE" id="PS51192"/>
    </source>
</evidence>
<dbReference type="SMART" id="SM00487">
    <property type="entry name" value="DEXDc"/>
    <property type="match status" value="1"/>
</dbReference>
<comment type="catalytic activity">
    <reaction evidence="9">
        <text>Couples ATP hydrolysis with the unwinding of duplex DNA by translocating in the 3'-5' direction.</text>
        <dbReference type="EC" id="5.6.2.4"/>
    </reaction>
</comment>
<evidence type="ECO:0000313" key="17">
    <source>
        <dbReference type="Proteomes" id="UP001138672"/>
    </source>
</evidence>
<keyword evidence="3" id="KW-0547">Nucleotide-binding</keyword>
<dbReference type="Pfam" id="PF00270">
    <property type="entry name" value="DEAD"/>
    <property type="match status" value="1"/>
</dbReference>
<evidence type="ECO:0000256" key="9">
    <source>
        <dbReference type="ARBA" id="ARBA00034617"/>
    </source>
</evidence>
<dbReference type="GO" id="GO:0006281">
    <property type="term" value="P:DNA repair"/>
    <property type="evidence" value="ECO:0007669"/>
    <property type="project" value="TreeGrafter"/>
</dbReference>
<dbReference type="EC" id="5.6.2.4" evidence="10"/>
<dbReference type="InterPro" id="IPR011545">
    <property type="entry name" value="DEAD/DEAH_box_helicase_dom"/>
</dbReference>
<dbReference type="GO" id="GO:0006310">
    <property type="term" value="P:DNA recombination"/>
    <property type="evidence" value="ECO:0007669"/>
    <property type="project" value="InterPro"/>
</dbReference>
<dbReference type="NCBIfam" id="TIGR00614">
    <property type="entry name" value="recQ_fam"/>
    <property type="match status" value="1"/>
</dbReference>
<evidence type="ECO:0000256" key="1">
    <source>
        <dbReference type="ARBA" id="ARBA00005446"/>
    </source>
</evidence>
<dbReference type="GO" id="GO:0046872">
    <property type="term" value="F:metal ion binding"/>
    <property type="evidence" value="ECO:0007669"/>
    <property type="project" value="UniProtKB-KW"/>
</dbReference>